<evidence type="ECO:0000256" key="8">
    <source>
        <dbReference type="ARBA" id="ARBA00034808"/>
    </source>
</evidence>
<evidence type="ECO:0000256" key="1">
    <source>
        <dbReference type="ARBA" id="ARBA00006637"/>
    </source>
</evidence>
<dbReference type="PRINTS" id="PR00851">
    <property type="entry name" value="XRODRMPGMNTB"/>
</dbReference>
<evidence type="ECO:0000313" key="13">
    <source>
        <dbReference type="Proteomes" id="UP001056756"/>
    </source>
</evidence>
<dbReference type="GO" id="GO:0043138">
    <property type="term" value="F:3'-5' DNA helicase activity"/>
    <property type="evidence" value="ECO:0007669"/>
    <property type="project" value="UniProtKB-EC"/>
</dbReference>
<dbReference type="InterPro" id="IPR032438">
    <property type="entry name" value="ERCC3_RAD25_C"/>
</dbReference>
<evidence type="ECO:0000256" key="5">
    <source>
        <dbReference type="ARBA" id="ARBA00022840"/>
    </source>
</evidence>
<dbReference type="AlphaFoldDB" id="A0A9J6ZB23"/>
<keyword evidence="6" id="KW-0413">Isomerase</keyword>
<dbReference type="SMART" id="SM00487">
    <property type="entry name" value="DEXDc"/>
    <property type="match status" value="1"/>
</dbReference>
<feature type="domain" description="Helicase C-terminal" evidence="11">
    <location>
        <begin position="405"/>
        <end position="555"/>
    </location>
</feature>
<dbReference type="GO" id="GO:0016787">
    <property type="term" value="F:hydrolase activity"/>
    <property type="evidence" value="ECO:0007669"/>
    <property type="project" value="UniProtKB-KW"/>
</dbReference>
<dbReference type="Pfam" id="PF13625">
    <property type="entry name" value="Helicase_C_3"/>
    <property type="match status" value="1"/>
</dbReference>
<comment type="catalytic activity">
    <reaction evidence="9">
        <text>ATP + H2O = ADP + phosphate + H(+)</text>
        <dbReference type="Rhea" id="RHEA:13065"/>
        <dbReference type="ChEBI" id="CHEBI:15377"/>
        <dbReference type="ChEBI" id="CHEBI:15378"/>
        <dbReference type="ChEBI" id="CHEBI:30616"/>
        <dbReference type="ChEBI" id="CHEBI:43474"/>
        <dbReference type="ChEBI" id="CHEBI:456216"/>
        <dbReference type="EC" id="5.6.2.4"/>
    </reaction>
</comment>
<name>A0A9J6ZB23_9BACL</name>
<dbReference type="InterPro" id="IPR032830">
    <property type="entry name" value="XPB/Ssl2_N"/>
</dbReference>
<dbReference type="EMBL" id="CP097899">
    <property type="protein sequence ID" value="URN93259.1"/>
    <property type="molecule type" value="Genomic_DNA"/>
</dbReference>
<dbReference type="SUPFAM" id="SSF52540">
    <property type="entry name" value="P-loop containing nucleoside triphosphate hydrolases"/>
    <property type="match status" value="1"/>
</dbReference>
<evidence type="ECO:0000259" key="10">
    <source>
        <dbReference type="PROSITE" id="PS51192"/>
    </source>
</evidence>
<dbReference type="Gene3D" id="3.40.50.300">
    <property type="entry name" value="P-loop containing nucleotide triphosphate hydrolases"/>
    <property type="match status" value="2"/>
</dbReference>
<keyword evidence="5" id="KW-0067">ATP-binding</keyword>
<reference evidence="12" key="1">
    <citation type="submission" date="2022-05" db="EMBL/GenBank/DDBJ databases">
        <title>Novel bacterial taxa in a minimal lignocellulolytic consortium and its capacity to transform plastics disclosed by genome-resolved metagenomics.</title>
        <authorList>
            <person name="Rodriguez C.A.D."/>
            <person name="Diaz-Garcia L."/>
            <person name="Herrera K."/>
            <person name="Tarazona N.A."/>
            <person name="Sproer C."/>
            <person name="Overmann J."/>
            <person name="Jimenez D.J."/>
        </authorList>
    </citation>
    <scope>NUCLEOTIDE SEQUENCE</scope>
    <source>
        <strain evidence="12">MAG5</strain>
    </source>
</reference>
<evidence type="ECO:0000256" key="2">
    <source>
        <dbReference type="ARBA" id="ARBA00022741"/>
    </source>
</evidence>
<evidence type="ECO:0000256" key="4">
    <source>
        <dbReference type="ARBA" id="ARBA00022806"/>
    </source>
</evidence>
<protein>
    <recommendedName>
        <fullName evidence="8">DNA 3'-5' helicase</fullName>
        <ecNumber evidence="8">5.6.2.4</ecNumber>
    </recommendedName>
</protein>
<gene>
    <name evidence="12" type="ORF">NAG76_15660</name>
</gene>
<dbReference type="KEGG" id="plig:NAG76_15660"/>
<comment type="catalytic activity">
    <reaction evidence="7">
        <text>Couples ATP hydrolysis with the unwinding of duplex DNA by translocating in the 3'-5' direction.</text>
        <dbReference type="EC" id="5.6.2.4"/>
    </reaction>
</comment>
<dbReference type="PROSITE" id="PS51192">
    <property type="entry name" value="HELICASE_ATP_BIND_1"/>
    <property type="match status" value="1"/>
</dbReference>
<proteinExistence type="inferred from homology"/>
<dbReference type="InterPro" id="IPR001650">
    <property type="entry name" value="Helicase_C-like"/>
</dbReference>
<evidence type="ECO:0000256" key="7">
    <source>
        <dbReference type="ARBA" id="ARBA00034617"/>
    </source>
</evidence>
<dbReference type="PANTHER" id="PTHR11274">
    <property type="entry name" value="RAD25/XP-B DNA REPAIR HELICASE"/>
    <property type="match status" value="1"/>
</dbReference>
<keyword evidence="2" id="KW-0547">Nucleotide-binding</keyword>
<evidence type="ECO:0000313" key="12">
    <source>
        <dbReference type="EMBL" id="URN93259.1"/>
    </source>
</evidence>
<evidence type="ECO:0000256" key="9">
    <source>
        <dbReference type="ARBA" id="ARBA00048988"/>
    </source>
</evidence>
<dbReference type="Proteomes" id="UP001056756">
    <property type="component" value="Chromosome"/>
</dbReference>
<accession>A0A9J6ZB23</accession>
<dbReference type="GO" id="GO:0003677">
    <property type="term" value="F:DNA binding"/>
    <property type="evidence" value="ECO:0007669"/>
    <property type="project" value="InterPro"/>
</dbReference>
<evidence type="ECO:0000256" key="3">
    <source>
        <dbReference type="ARBA" id="ARBA00022801"/>
    </source>
</evidence>
<comment type="similarity">
    <text evidence="1">Belongs to the helicase family. RAD25/XPB subfamily.</text>
</comment>
<sequence>MLAKEAIIVQSDLSILLDSRSIYAVEVQKQIQPFAELIKVMGQYEVYEVTAITLWNALTLGMKSERILDILHMYVKGTVPILAEQKLQLWLNRFGRLQLQYIDQQLVLRGDAEIMCELAQHNLIIDWIVSKVSDTDWLLKRDSRGFVKQELARSGYAVTDLVGYHEGETVSLQLREKTSKGQTFQLRDYQRKAIAAFHRDKLGGSGVIVLPCGTGKTITGIGIIASLQAATLIVTSSITSANQWRQELIEKTDIDATRIGIYGGKQREVLEITIATYTILTHRQPSSDQYLHMKLFSERDWGLIIYDEVQLLPAPIFRMTATIQATRRLGLTATLIREDGCAHDVFSLVGPKLFDMQWKKAEEQSYIAKVYCTEIRVSLATEQRETYRHAPPRTRLRIAAVNPNKLTIVKELLQQHRDKPTLIIGQYITQLEEIAQELSVPMLSGTTKQVDREAFYAKFRSGECPILIVSRIANLAVDLPDACVAIQVSGSFGSRQEEAQRIGRLLRPKKTLNEAWFYTLVTEETKETEFALKRGMFMLEQGYQYQCISQHEVLSE</sequence>
<dbReference type="NCBIfam" id="NF045503">
    <property type="entry name" value="repair_heli_XPB"/>
    <property type="match status" value="1"/>
</dbReference>
<dbReference type="Pfam" id="PF04851">
    <property type="entry name" value="ResIII"/>
    <property type="match status" value="1"/>
</dbReference>
<dbReference type="Pfam" id="PF16203">
    <property type="entry name" value="ERCC3_RAD25_C"/>
    <property type="match status" value="1"/>
</dbReference>
<evidence type="ECO:0000256" key="6">
    <source>
        <dbReference type="ARBA" id="ARBA00023235"/>
    </source>
</evidence>
<feature type="domain" description="Helicase ATP-binding" evidence="10">
    <location>
        <begin position="197"/>
        <end position="353"/>
    </location>
</feature>
<dbReference type="InterPro" id="IPR027417">
    <property type="entry name" value="P-loop_NTPase"/>
</dbReference>
<dbReference type="PANTHER" id="PTHR11274:SF0">
    <property type="entry name" value="GENERAL TRANSCRIPTION AND DNA REPAIR FACTOR IIH HELICASE SUBUNIT XPB"/>
    <property type="match status" value="1"/>
</dbReference>
<dbReference type="PROSITE" id="PS51194">
    <property type="entry name" value="HELICASE_CTER"/>
    <property type="match status" value="1"/>
</dbReference>
<evidence type="ECO:0000259" key="11">
    <source>
        <dbReference type="PROSITE" id="PS51194"/>
    </source>
</evidence>
<keyword evidence="3" id="KW-0378">Hydrolase</keyword>
<dbReference type="EC" id="5.6.2.4" evidence="8"/>
<organism evidence="12 13">
    <name type="scientific">Candidatus Pristimantibacillus lignocellulolyticus</name>
    <dbReference type="NCBI Taxonomy" id="2994561"/>
    <lineage>
        <taxon>Bacteria</taxon>
        <taxon>Bacillati</taxon>
        <taxon>Bacillota</taxon>
        <taxon>Bacilli</taxon>
        <taxon>Bacillales</taxon>
        <taxon>Paenibacillaceae</taxon>
        <taxon>Candidatus Pristimantibacillus</taxon>
    </lineage>
</organism>
<dbReference type="InterPro" id="IPR050615">
    <property type="entry name" value="ATP-dep_DNA_Helicase"/>
</dbReference>
<dbReference type="InterPro" id="IPR014001">
    <property type="entry name" value="Helicase_ATP-bd"/>
</dbReference>
<dbReference type="InterPro" id="IPR006935">
    <property type="entry name" value="Helicase/UvrB_N"/>
</dbReference>
<dbReference type="SMART" id="SM00490">
    <property type="entry name" value="HELICc"/>
    <property type="match status" value="1"/>
</dbReference>
<keyword evidence="4 12" id="KW-0347">Helicase</keyword>
<dbReference type="GO" id="GO:0005524">
    <property type="term" value="F:ATP binding"/>
    <property type="evidence" value="ECO:0007669"/>
    <property type="project" value="UniProtKB-KW"/>
</dbReference>